<comment type="subcellular location">
    <subcellularLocation>
        <location evidence="1">Bacterial flagellum</location>
    </subcellularLocation>
    <subcellularLocation>
        <location evidence="2">Secreted</location>
    </subcellularLocation>
</comment>
<keyword evidence="4" id="KW-0975">Bacterial flagellum</keyword>
<evidence type="ECO:0000313" key="7">
    <source>
        <dbReference type="Proteomes" id="UP000266934"/>
    </source>
</evidence>
<dbReference type="Gene3D" id="1.20.1330.10">
    <property type="entry name" value="f41 fragment of flagellin, N-terminal domain"/>
    <property type="match status" value="1"/>
</dbReference>
<gene>
    <name evidence="6" type="ORF">BLTE_25750</name>
</gene>
<dbReference type="AlphaFoldDB" id="A0A348G2V7"/>
<dbReference type="EMBL" id="AP018907">
    <property type="protein sequence ID" value="BBF93890.1"/>
    <property type="molecule type" value="Genomic_DNA"/>
</dbReference>
<dbReference type="GO" id="GO:0005576">
    <property type="term" value="C:extracellular region"/>
    <property type="evidence" value="ECO:0007669"/>
    <property type="project" value="UniProtKB-SubCell"/>
</dbReference>
<name>A0A348G2V7_9HYPH</name>
<dbReference type="GO" id="GO:0005198">
    <property type="term" value="F:structural molecule activity"/>
    <property type="evidence" value="ECO:0007669"/>
    <property type="project" value="InterPro"/>
</dbReference>
<keyword evidence="7" id="KW-1185">Reference proteome</keyword>
<evidence type="ECO:0000256" key="2">
    <source>
        <dbReference type="ARBA" id="ARBA00004613"/>
    </source>
</evidence>
<dbReference type="RefSeq" id="WP_126401062.1">
    <property type="nucleotide sequence ID" value="NZ_AP018907.1"/>
</dbReference>
<dbReference type="GO" id="GO:0009288">
    <property type="term" value="C:bacterial-type flagellum"/>
    <property type="evidence" value="ECO:0007669"/>
    <property type="project" value="UniProtKB-SubCell"/>
</dbReference>
<dbReference type="Proteomes" id="UP000266934">
    <property type="component" value="Chromosome"/>
</dbReference>
<evidence type="ECO:0000259" key="5">
    <source>
        <dbReference type="Pfam" id="PF00669"/>
    </source>
</evidence>
<dbReference type="SUPFAM" id="SSF64518">
    <property type="entry name" value="Phase 1 flagellin"/>
    <property type="match status" value="1"/>
</dbReference>
<dbReference type="PANTHER" id="PTHR42792">
    <property type="entry name" value="FLAGELLIN"/>
    <property type="match status" value="1"/>
</dbReference>
<evidence type="ECO:0000256" key="1">
    <source>
        <dbReference type="ARBA" id="ARBA00004365"/>
    </source>
</evidence>
<comment type="similarity">
    <text evidence="3">Belongs to the bacterial flagellin family.</text>
</comment>
<proteinExistence type="inferred from homology"/>
<organism evidence="6 7">
    <name type="scientific">Blastochloris tepida</name>
    <dbReference type="NCBI Taxonomy" id="2233851"/>
    <lineage>
        <taxon>Bacteria</taxon>
        <taxon>Pseudomonadati</taxon>
        <taxon>Pseudomonadota</taxon>
        <taxon>Alphaproteobacteria</taxon>
        <taxon>Hyphomicrobiales</taxon>
        <taxon>Blastochloridaceae</taxon>
        <taxon>Blastochloris</taxon>
    </lineage>
</organism>
<dbReference type="PANTHER" id="PTHR42792:SF1">
    <property type="entry name" value="FLAGELLAR HOOK-ASSOCIATED PROTEIN 3"/>
    <property type="match status" value="1"/>
</dbReference>
<dbReference type="NCBIfam" id="NF006489">
    <property type="entry name" value="PRK08913.1"/>
    <property type="match status" value="1"/>
</dbReference>
<dbReference type="OrthoDB" id="9758307at2"/>
<sequence>MSMRVATFSASARMLATTLGTQARMNELLIQQATGKISTDYGGLGSSAGRLVNVEVSKARAEAFAKAASLSGDRVEVMYDACGSIVDVLTELRAKISQATGTLDATGGQAINAVAAELMEEAASLMNTQFEGRYLFAGSRVDTKPVELAALAAQSTAPTTADTSYYVGDDAITSVRVSNDDVIEYGVTAADPAFEKTLRVFNLVSNMSVSPLDTAALTEASSLVLDALDSMTAVQTMLSLDARALERAEQNQLDFVDNAAAMASTLGEVDIAAVAASLSTYEAQLQASYSAISKIQSLRLVDFLR</sequence>
<feature type="domain" description="Flagellin N-terminal" evidence="5">
    <location>
        <begin position="7"/>
        <end position="139"/>
    </location>
</feature>
<dbReference type="KEGG" id="blag:BLTE_25750"/>
<dbReference type="InterPro" id="IPR001492">
    <property type="entry name" value="Flagellin"/>
</dbReference>
<protein>
    <submittedName>
        <fullName evidence="6">Flagellin</fullName>
    </submittedName>
</protein>
<evidence type="ECO:0000256" key="3">
    <source>
        <dbReference type="ARBA" id="ARBA00005709"/>
    </source>
</evidence>
<accession>A0A348G2V7</accession>
<reference evidence="6 7" key="1">
    <citation type="submission" date="2018-08" db="EMBL/GenBank/DDBJ databases">
        <title>Complete genome sequencing of Blastochloris tepida GI.</title>
        <authorList>
            <person name="Tsukatani Y."/>
            <person name="Mori H."/>
        </authorList>
    </citation>
    <scope>NUCLEOTIDE SEQUENCE [LARGE SCALE GENOMIC DNA]</scope>
    <source>
        <strain evidence="6 7">GI</strain>
    </source>
</reference>
<keyword evidence="6" id="KW-0966">Cell projection</keyword>
<keyword evidence="6" id="KW-0282">Flagellum</keyword>
<evidence type="ECO:0000313" key="6">
    <source>
        <dbReference type="EMBL" id="BBF93890.1"/>
    </source>
</evidence>
<evidence type="ECO:0000256" key="4">
    <source>
        <dbReference type="ARBA" id="ARBA00023143"/>
    </source>
</evidence>
<dbReference type="InterPro" id="IPR001029">
    <property type="entry name" value="Flagellin_N"/>
</dbReference>
<dbReference type="Pfam" id="PF00669">
    <property type="entry name" value="Flagellin_N"/>
    <property type="match status" value="1"/>
</dbReference>
<keyword evidence="6" id="KW-0969">Cilium</keyword>